<dbReference type="GO" id="GO:0016747">
    <property type="term" value="F:acyltransferase activity, transferring groups other than amino-acyl groups"/>
    <property type="evidence" value="ECO:0007669"/>
    <property type="project" value="InterPro"/>
</dbReference>
<keyword evidence="3" id="KW-0012">Acyltransferase</keyword>
<reference evidence="7" key="1">
    <citation type="submission" date="2010-12" db="EMBL/GenBank/DDBJ databases">
        <title>Complete sequence of Bacillus cellulosilyticus DSM 2522.</title>
        <authorList>
            <consortium name="US DOE Joint Genome Institute"/>
            <person name="Lucas S."/>
            <person name="Copeland A."/>
            <person name="Lapidus A."/>
            <person name="Cheng J.-F."/>
            <person name="Bruce D."/>
            <person name="Goodwin L."/>
            <person name="Pitluck S."/>
            <person name="Chertkov O."/>
            <person name="Detter J.C."/>
            <person name="Han C."/>
            <person name="Tapia R."/>
            <person name="Land M."/>
            <person name="Hauser L."/>
            <person name="Jeffries C."/>
            <person name="Kyrpides N."/>
            <person name="Ivanova N."/>
            <person name="Mikhailova N."/>
            <person name="Brumm P."/>
            <person name="Mead D."/>
            <person name="Woyke T."/>
        </authorList>
    </citation>
    <scope>NUCLEOTIDE SEQUENCE [LARGE SCALE GENOMIC DNA]</scope>
    <source>
        <strain evidence="7">DSM 2522</strain>
    </source>
</reference>
<dbReference type="EMBL" id="CP002394">
    <property type="protein sequence ID" value="ADU28688.1"/>
    <property type="molecule type" value="Genomic_DNA"/>
</dbReference>
<name>E6TVX9_EVAC2</name>
<dbReference type="GO" id="GO:0030639">
    <property type="term" value="P:polyketide biosynthetic process"/>
    <property type="evidence" value="ECO:0007669"/>
    <property type="project" value="TreeGrafter"/>
</dbReference>
<dbReference type="InterPro" id="IPR012328">
    <property type="entry name" value="Chalcone/stilbene_synt_C"/>
</dbReference>
<dbReference type="Gene3D" id="3.40.47.10">
    <property type="match status" value="2"/>
</dbReference>
<dbReference type="RefSeq" id="WP_013487029.1">
    <property type="nucleotide sequence ID" value="NC_014829.1"/>
</dbReference>
<feature type="domain" description="Chalcone/stilbene synthase C-terminal" evidence="6">
    <location>
        <begin position="226"/>
        <end position="361"/>
    </location>
</feature>
<organism evidence="7 8">
    <name type="scientific">Evansella cellulosilytica (strain ATCC 21833 / DSM 2522 / FERM P-1141 / JCM 9156 / N-4)</name>
    <name type="common">Bacillus cellulosilyticus</name>
    <dbReference type="NCBI Taxonomy" id="649639"/>
    <lineage>
        <taxon>Bacteria</taxon>
        <taxon>Bacillati</taxon>
        <taxon>Bacillota</taxon>
        <taxon>Bacilli</taxon>
        <taxon>Bacillales</taxon>
        <taxon>Bacillaceae</taxon>
        <taxon>Evansella</taxon>
    </lineage>
</organism>
<evidence type="ECO:0000256" key="4">
    <source>
        <dbReference type="PIRSR" id="PIRSR000451-1"/>
    </source>
</evidence>
<dbReference type="Pfam" id="PF00195">
    <property type="entry name" value="Chal_sti_synt_N"/>
    <property type="match status" value="1"/>
</dbReference>
<evidence type="ECO:0000313" key="7">
    <source>
        <dbReference type="EMBL" id="ADU28688.1"/>
    </source>
</evidence>
<accession>E6TVX9</accession>
<evidence type="ECO:0000313" key="8">
    <source>
        <dbReference type="Proteomes" id="UP000001401"/>
    </source>
</evidence>
<sequence>MPGILSVATKEPPYTMTQQETMEIVKNLFEQRYPNIDRLLTIFDNGQIKKRNFVVPKEWFKEEHSFKDKNDIYIKEAIELSVDVIRKCLENSQHLKRNVSPAEIAAIIFVSSTGIATPSIEARVMNRLPFSKSTKRIPIWGLGCAGGVAGIARAFEYCKAYPFAKVLVINVELCSLTFMKDDMRKSNIIGTSLFADGVACTLVGGDEVLQKEKLSNKKLIPYIVETESQLLRDSEQIMGWNVVNEGLQVVFSKDIPTVIKEWLKPNTLQFLEKQGYNINNIAQFIAHPGGKKVLEAYEETLSISTEMTRHARKVLQEHGNMSSPTVIYVLQETMNQDVEKGDVGLMVALGPGFCSELALLRWEEVE</sequence>
<evidence type="ECO:0000256" key="3">
    <source>
        <dbReference type="ARBA" id="ARBA00023315"/>
    </source>
</evidence>
<dbReference type="STRING" id="649639.Bcell_0406"/>
<evidence type="ECO:0000259" key="5">
    <source>
        <dbReference type="Pfam" id="PF00195"/>
    </source>
</evidence>
<dbReference type="AlphaFoldDB" id="E6TVX9"/>
<dbReference type="HOGENOM" id="CLU_034992_0_1_9"/>
<dbReference type="InterPro" id="IPR001099">
    <property type="entry name" value="Chalcone/stilbene_synt_N"/>
</dbReference>
<dbReference type="CDD" id="cd00831">
    <property type="entry name" value="CHS_like"/>
    <property type="match status" value="1"/>
</dbReference>
<evidence type="ECO:0000256" key="2">
    <source>
        <dbReference type="ARBA" id="ARBA00022679"/>
    </source>
</evidence>
<dbReference type="Proteomes" id="UP000001401">
    <property type="component" value="Chromosome"/>
</dbReference>
<evidence type="ECO:0000256" key="1">
    <source>
        <dbReference type="ARBA" id="ARBA00005531"/>
    </source>
</evidence>
<feature type="domain" description="Chalcone/stilbene synthase N-terminal" evidence="5">
    <location>
        <begin position="37"/>
        <end position="206"/>
    </location>
</feature>
<gene>
    <name evidence="7" type="ordered locus">Bcell_0406</name>
</gene>
<evidence type="ECO:0000259" key="6">
    <source>
        <dbReference type="Pfam" id="PF02797"/>
    </source>
</evidence>
<comment type="similarity">
    <text evidence="1">Belongs to the thiolase-like superfamily. Chalcone/stilbene synthases family.</text>
</comment>
<dbReference type="PANTHER" id="PTHR11877:SF99">
    <property type="entry name" value="1,3,6,8-TETRAHYDROXYNAPHTHALENE SYNTHASE"/>
    <property type="match status" value="1"/>
</dbReference>
<feature type="active site" description="Acyl-thioester intermediate" evidence="4">
    <location>
        <position position="144"/>
    </location>
</feature>
<dbReference type="KEGG" id="bco:Bcell_0406"/>
<dbReference type="InterPro" id="IPR011141">
    <property type="entry name" value="Polyketide_synthase_type-III"/>
</dbReference>
<proteinExistence type="inferred from homology"/>
<keyword evidence="8" id="KW-1185">Reference proteome</keyword>
<dbReference type="PANTHER" id="PTHR11877">
    <property type="entry name" value="HYDROXYMETHYLGLUTARYL-COA SYNTHASE"/>
    <property type="match status" value="1"/>
</dbReference>
<dbReference type="Pfam" id="PF02797">
    <property type="entry name" value="Chal_sti_synt_C"/>
    <property type="match status" value="1"/>
</dbReference>
<dbReference type="SUPFAM" id="SSF53901">
    <property type="entry name" value="Thiolase-like"/>
    <property type="match status" value="1"/>
</dbReference>
<dbReference type="PIRSF" id="PIRSF000451">
    <property type="entry name" value="PKS_III"/>
    <property type="match status" value="1"/>
</dbReference>
<protein>
    <submittedName>
        <fullName evidence="7">Chalcone and stilbene synthase domain protein</fullName>
    </submittedName>
</protein>
<keyword evidence="2" id="KW-0808">Transferase</keyword>
<dbReference type="eggNOG" id="COG3424">
    <property type="taxonomic scope" value="Bacteria"/>
</dbReference>
<dbReference type="InterPro" id="IPR016039">
    <property type="entry name" value="Thiolase-like"/>
</dbReference>